<accession>A0ABM8W0I5</accession>
<evidence type="ECO:0000313" key="1">
    <source>
        <dbReference type="EMBL" id="CAG8493767.1"/>
    </source>
</evidence>
<organism evidence="1 2">
    <name type="scientific">Gigaspora margarita</name>
    <dbReference type="NCBI Taxonomy" id="4874"/>
    <lineage>
        <taxon>Eukaryota</taxon>
        <taxon>Fungi</taxon>
        <taxon>Fungi incertae sedis</taxon>
        <taxon>Mucoromycota</taxon>
        <taxon>Glomeromycotina</taxon>
        <taxon>Glomeromycetes</taxon>
        <taxon>Diversisporales</taxon>
        <taxon>Gigasporaceae</taxon>
        <taxon>Gigaspora</taxon>
    </lineage>
</organism>
<reference evidence="1 2" key="1">
    <citation type="submission" date="2021-06" db="EMBL/GenBank/DDBJ databases">
        <authorList>
            <person name="Kallberg Y."/>
            <person name="Tangrot J."/>
            <person name="Rosling A."/>
        </authorList>
    </citation>
    <scope>NUCLEOTIDE SEQUENCE [LARGE SCALE GENOMIC DNA]</scope>
    <source>
        <strain evidence="1 2">120-4 pot B 10/14</strain>
    </source>
</reference>
<sequence length="55" mass="6384">MKKSYKKVKPNEYDKGEILISKDPIEKYQELLEGLTKKSGGDSNWDDNVFYLAKT</sequence>
<keyword evidence="2" id="KW-1185">Reference proteome</keyword>
<comment type="caution">
    <text evidence="1">The sequence shown here is derived from an EMBL/GenBank/DDBJ whole genome shotgun (WGS) entry which is preliminary data.</text>
</comment>
<gene>
    <name evidence="1" type="ORF">GMARGA_LOCUS1851</name>
</gene>
<protein>
    <submittedName>
        <fullName evidence="1">1862_t:CDS:1</fullName>
    </submittedName>
</protein>
<dbReference type="Proteomes" id="UP000789901">
    <property type="component" value="Unassembled WGS sequence"/>
</dbReference>
<evidence type="ECO:0000313" key="2">
    <source>
        <dbReference type="Proteomes" id="UP000789901"/>
    </source>
</evidence>
<dbReference type="EMBL" id="CAJVQB010000523">
    <property type="protein sequence ID" value="CAG8493767.1"/>
    <property type="molecule type" value="Genomic_DNA"/>
</dbReference>
<proteinExistence type="predicted"/>
<name>A0ABM8W0I5_GIGMA</name>